<evidence type="ECO:0000313" key="3">
    <source>
        <dbReference type="Proteomes" id="UP000638648"/>
    </source>
</evidence>
<feature type="compositionally biased region" description="Basic and acidic residues" evidence="1">
    <location>
        <begin position="61"/>
        <end position="89"/>
    </location>
</feature>
<reference evidence="2" key="1">
    <citation type="submission" date="2020-10" db="EMBL/GenBank/DDBJ databases">
        <title>Sequencing the genomes of 1000 actinobacteria strains.</title>
        <authorList>
            <person name="Klenk H.-P."/>
        </authorList>
    </citation>
    <scope>NUCLEOTIDE SEQUENCE</scope>
    <source>
        <strain evidence="2">DSM 45354</strain>
    </source>
</reference>
<proteinExistence type="predicted"/>
<dbReference type="AlphaFoldDB" id="A0A927MTG0"/>
<protein>
    <submittedName>
        <fullName evidence="2">Uncharacterized protein</fullName>
    </submittedName>
</protein>
<gene>
    <name evidence="2" type="ORF">HEB94_002859</name>
</gene>
<comment type="caution">
    <text evidence="2">The sequence shown here is derived from an EMBL/GenBank/DDBJ whole genome shotgun (WGS) entry which is preliminary data.</text>
</comment>
<keyword evidence="3" id="KW-1185">Reference proteome</keyword>
<name>A0A927MTG0_9ACTN</name>
<dbReference type="EMBL" id="JADBEM010000001">
    <property type="protein sequence ID" value="MBE1606011.1"/>
    <property type="molecule type" value="Genomic_DNA"/>
</dbReference>
<feature type="region of interest" description="Disordered" evidence="1">
    <location>
        <begin position="53"/>
        <end position="95"/>
    </location>
</feature>
<evidence type="ECO:0000256" key="1">
    <source>
        <dbReference type="SAM" id="MobiDB-lite"/>
    </source>
</evidence>
<sequence>MGDGEKAEHVGFEGFYQVVPRDGQGRCPTQNGRVVDEYVESAVFAAQESGHRLDAGGVGHVQHDRDDVDARLRVDQRRGDSGRLRDLADAHTVVA</sequence>
<organism evidence="2 3">
    <name type="scientific">Actinopolymorpha pittospori</name>
    <dbReference type="NCBI Taxonomy" id="648752"/>
    <lineage>
        <taxon>Bacteria</taxon>
        <taxon>Bacillati</taxon>
        <taxon>Actinomycetota</taxon>
        <taxon>Actinomycetes</taxon>
        <taxon>Propionibacteriales</taxon>
        <taxon>Actinopolymorphaceae</taxon>
        <taxon>Actinopolymorpha</taxon>
    </lineage>
</organism>
<dbReference type="Proteomes" id="UP000638648">
    <property type="component" value="Unassembled WGS sequence"/>
</dbReference>
<accession>A0A927MTG0</accession>
<evidence type="ECO:0000313" key="2">
    <source>
        <dbReference type="EMBL" id="MBE1606011.1"/>
    </source>
</evidence>